<dbReference type="GO" id="GO:0071051">
    <property type="term" value="P:poly(A)-dependent snoRNA 3'-end processing"/>
    <property type="evidence" value="ECO:0007669"/>
    <property type="project" value="TreeGrafter"/>
</dbReference>
<evidence type="ECO:0000256" key="5">
    <source>
        <dbReference type="ARBA" id="ARBA00022835"/>
    </source>
</evidence>
<comment type="subunit">
    <text evidence="6">Component of the RNA exosome complex. Specifically part of the catalytically inactive RNA exosome core complex (Exo-9) which may associate with the catalytic subunits RRP6 and DIS3 in cytoplasmic- and nuclear-specific RNA exosome complex forms. Exo-9 is formed by a hexameric base ring of RNase PH domain-containing subunits and a cap ring consisting of CSL4, RRP4 and RRP40.</text>
</comment>
<dbReference type="RefSeq" id="XP_064705580.1">
    <property type="nucleotide sequence ID" value="XM_064846600.1"/>
</dbReference>
<keyword evidence="4" id="KW-0963">Cytoplasm</keyword>
<evidence type="ECO:0000256" key="6">
    <source>
        <dbReference type="ARBA" id="ARBA00063066"/>
    </source>
</evidence>
<feature type="domain" description="Exoribonuclease phosphorolytic" evidence="8">
    <location>
        <begin position="23"/>
        <end position="167"/>
    </location>
</feature>
<keyword evidence="5" id="KW-0271">Exosome</keyword>
<comment type="subcellular location">
    <subcellularLocation>
        <location evidence="1">Cytoplasm</location>
    </subcellularLocation>
    <subcellularLocation>
        <location evidence="2">Nucleus</location>
        <location evidence="2">Nucleolus</location>
    </subcellularLocation>
</comment>
<dbReference type="GO" id="GO:0000176">
    <property type="term" value="C:nuclear exosome (RNase complex)"/>
    <property type="evidence" value="ECO:0007669"/>
    <property type="project" value="TreeGrafter"/>
</dbReference>
<organism evidence="9 10">
    <name type="scientific">Exophiala bonariae</name>
    <dbReference type="NCBI Taxonomy" id="1690606"/>
    <lineage>
        <taxon>Eukaryota</taxon>
        <taxon>Fungi</taxon>
        <taxon>Dikarya</taxon>
        <taxon>Ascomycota</taxon>
        <taxon>Pezizomycotina</taxon>
        <taxon>Eurotiomycetes</taxon>
        <taxon>Chaetothyriomycetidae</taxon>
        <taxon>Chaetothyriales</taxon>
        <taxon>Herpotrichiellaceae</taxon>
        <taxon>Exophiala</taxon>
    </lineage>
</organism>
<reference evidence="9 10" key="1">
    <citation type="submission" date="2023-08" db="EMBL/GenBank/DDBJ databases">
        <title>Black Yeasts Isolated from many extreme environments.</title>
        <authorList>
            <person name="Coleine C."/>
            <person name="Stajich J.E."/>
            <person name="Selbmann L."/>
        </authorList>
    </citation>
    <scope>NUCLEOTIDE SEQUENCE [LARGE SCALE GENOMIC DNA]</scope>
    <source>
        <strain evidence="9 10">CCFEE 5792</strain>
    </source>
</reference>
<dbReference type="InterPro" id="IPR020568">
    <property type="entry name" value="Ribosomal_Su5_D2-typ_SF"/>
</dbReference>
<evidence type="ECO:0000256" key="4">
    <source>
        <dbReference type="ARBA" id="ARBA00022490"/>
    </source>
</evidence>
<dbReference type="InterPro" id="IPR001247">
    <property type="entry name" value="ExoRNase_PH_dom1"/>
</dbReference>
<dbReference type="GO" id="GO:0071028">
    <property type="term" value="P:nuclear mRNA surveillance"/>
    <property type="evidence" value="ECO:0007669"/>
    <property type="project" value="TreeGrafter"/>
</dbReference>
<dbReference type="SUPFAM" id="SSF54211">
    <property type="entry name" value="Ribosomal protein S5 domain 2-like"/>
    <property type="match status" value="1"/>
</dbReference>
<sequence length="274" mass="29968">MPLDTLSTYSQTLLRQDGRRWNELRRITASISTQPASDGSSLLTMGNTMVVCTVTGPREGYFLRTAQSDVNAKRFHSRGRDNLNATVETEINLAPFAQMDRRRRNRNDKRTQELQTTISQAFQSHLFAHLYPRSTISISLHVLSLDGALLVACLNAASLALVDAGIPMPSILAAISGGTIAPADDSSARPEPILDLNLAEEQELPFLSLATVAGNQGEEDKVSVLIMESRISIGGSNNKMESMLATGVDGCSQVRNKMEDVIRKHGTKIMQSRR</sequence>
<dbReference type="InterPro" id="IPR050080">
    <property type="entry name" value="RNase_PH"/>
</dbReference>
<dbReference type="GO" id="GO:0000177">
    <property type="term" value="C:cytoplasmic exosome (RNase complex)"/>
    <property type="evidence" value="ECO:0007669"/>
    <property type="project" value="TreeGrafter"/>
</dbReference>
<gene>
    <name evidence="9" type="ORF">LTR84_003005</name>
</gene>
<dbReference type="EMBL" id="JAVRRD010000015">
    <property type="protein sequence ID" value="KAK5051353.1"/>
    <property type="molecule type" value="Genomic_DNA"/>
</dbReference>
<dbReference type="Gene3D" id="3.30.230.70">
    <property type="entry name" value="GHMP Kinase, N-terminal domain"/>
    <property type="match status" value="1"/>
</dbReference>
<proteinExistence type="inferred from homology"/>
<dbReference type="PANTHER" id="PTHR11953:SF0">
    <property type="entry name" value="EXOSOME COMPLEX COMPONENT RRP41"/>
    <property type="match status" value="1"/>
</dbReference>
<evidence type="ECO:0000313" key="10">
    <source>
        <dbReference type="Proteomes" id="UP001358417"/>
    </source>
</evidence>
<dbReference type="SUPFAM" id="SSF55666">
    <property type="entry name" value="Ribonuclease PH domain 2-like"/>
    <property type="match status" value="1"/>
</dbReference>
<keyword evidence="10" id="KW-1185">Reference proteome</keyword>
<evidence type="ECO:0000256" key="7">
    <source>
        <dbReference type="ARBA" id="ARBA00077929"/>
    </source>
</evidence>
<dbReference type="Proteomes" id="UP001358417">
    <property type="component" value="Unassembled WGS sequence"/>
</dbReference>
<dbReference type="AlphaFoldDB" id="A0AAV9N7G3"/>
<comment type="caution">
    <text evidence="9">The sequence shown here is derived from an EMBL/GenBank/DDBJ whole genome shotgun (WGS) entry which is preliminary data.</text>
</comment>
<evidence type="ECO:0000259" key="8">
    <source>
        <dbReference type="Pfam" id="PF01138"/>
    </source>
</evidence>
<dbReference type="InterPro" id="IPR027408">
    <property type="entry name" value="PNPase/RNase_PH_dom_sf"/>
</dbReference>
<dbReference type="InterPro" id="IPR036345">
    <property type="entry name" value="ExoRNase_PH_dom2_sf"/>
</dbReference>
<dbReference type="FunFam" id="3.30.230.70:FF:000004">
    <property type="entry name" value="Exosome complex component Rrp41"/>
    <property type="match status" value="1"/>
</dbReference>
<name>A0AAV9N7G3_9EURO</name>
<dbReference type="GO" id="GO:0034475">
    <property type="term" value="P:U4 snRNA 3'-end processing"/>
    <property type="evidence" value="ECO:0007669"/>
    <property type="project" value="TreeGrafter"/>
</dbReference>
<dbReference type="GO" id="GO:0016075">
    <property type="term" value="P:rRNA catabolic process"/>
    <property type="evidence" value="ECO:0007669"/>
    <property type="project" value="TreeGrafter"/>
</dbReference>
<evidence type="ECO:0000256" key="1">
    <source>
        <dbReference type="ARBA" id="ARBA00004496"/>
    </source>
</evidence>
<comment type="similarity">
    <text evidence="3">Belongs to the RNase PH family.</text>
</comment>
<evidence type="ECO:0000256" key="3">
    <source>
        <dbReference type="ARBA" id="ARBA00006678"/>
    </source>
</evidence>
<evidence type="ECO:0000313" key="9">
    <source>
        <dbReference type="EMBL" id="KAK5051353.1"/>
    </source>
</evidence>
<dbReference type="GeneID" id="89971199"/>
<dbReference type="Pfam" id="PF01138">
    <property type="entry name" value="RNase_PH"/>
    <property type="match status" value="1"/>
</dbReference>
<protein>
    <recommendedName>
        <fullName evidence="7">Ribosomal RNA-processing protein 41</fullName>
    </recommendedName>
</protein>
<dbReference type="GO" id="GO:0003723">
    <property type="term" value="F:RNA binding"/>
    <property type="evidence" value="ECO:0007669"/>
    <property type="project" value="TreeGrafter"/>
</dbReference>
<dbReference type="PANTHER" id="PTHR11953">
    <property type="entry name" value="EXOSOME COMPLEX COMPONENT"/>
    <property type="match status" value="1"/>
</dbReference>
<dbReference type="GO" id="GO:0005730">
    <property type="term" value="C:nucleolus"/>
    <property type="evidence" value="ECO:0007669"/>
    <property type="project" value="UniProtKB-SubCell"/>
</dbReference>
<evidence type="ECO:0000256" key="2">
    <source>
        <dbReference type="ARBA" id="ARBA00004604"/>
    </source>
</evidence>
<accession>A0AAV9N7G3</accession>